<dbReference type="PROSITE" id="PS50206">
    <property type="entry name" value="RHODANESE_3"/>
    <property type="match status" value="1"/>
</dbReference>
<accession>A0A934K313</accession>
<dbReference type="Proteomes" id="UP000248724">
    <property type="component" value="Unassembled WGS sequence"/>
</dbReference>
<evidence type="ECO:0000313" key="2">
    <source>
        <dbReference type="EMBL" id="MBJ7594698.1"/>
    </source>
</evidence>
<dbReference type="AlphaFoldDB" id="A0A2W5ZEJ7"/>
<comment type="caution">
    <text evidence="3">The sequence shown here is derived from an EMBL/GenBank/DDBJ whole genome shotgun (WGS) entry which is preliminary data.</text>
</comment>
<protein>
    <submittedName>
        <fullName evidence="3">Rhodanese-like domain-containing protein</fullName>
    </submittedName>
</protein>
<dbReference type="PANTHER" id="PTHR43031:SF1">
    <property type="entry name" value="PYRIDINE NUCLEOTIDE-DISULPHIDE OXIDOREDUCTASE"/>
    <property type="match status" value="1"/>
</dbReference>
<proteinExistence type="predicted"/>
<dbReference type="Gene3D" id="3.40.250.10">
    <property type="entry name" value="Rhodanese-like domain"/>
    <property type="match status" value="1"/>
</dbReference>
<reference evidence="3 4" key="1">
    <citation type="journal article" date="2017" name="Nature">
        <title>Atmospheric trace gases support primary production in Antarctic desert surface soil.</title>
        <authorList>
            <person name="Ji M."/>
            <person name="Greening C."/>
            <person name="Vanwonterghem I."/>
            <person name="Carere C.R."/>
            <person name="Bay S.K."/>
            <person name="Steen J.A."/>
            <person name="Montgomery K."/>
            <person name="Lines T."/>
            <person name="Beardall J."/>
            <person name="van Dorst J."/>
            <person name="Snape I."/>
            <person name="Stott M.B."/>
            <person name="Hugenholtz P."/>
            <person name="Ferrari B.C."/>
        </authorList>
    </citation>
    <scope>NUCLEOTIDE SEQUENCE [LARGE SCALE GENOMIC DNA]</scope>
    <source>
        <strain evidence="3">RRmetagenome_bin12</strain>
    </source>
</reference>
<dbReference type="RefSeq" id="WP_337311120.1">
    <property type="nucleotide sequence ID" value="NZ_JAEKNS010000078.1"/>
</dbReference>
<sequence>MATKGEATPQQAHDAVSSGEAVLIDVREPWEWEQLRIPGAVLIPLAEVPQRLDEIPDDRDVYVHCRLGGRSGKAVEFLHEHGRPRAINVVGGIEAWQDAGLEVEGGG</sequence>
<dbReference type="EMBL" id="QHBU01000020">
    <property type="protein sequence ID" value="PZR83872.1"/>
    <property type="molecule type" value="Genomic_DNA"/>
</dbReference>
<evidence type="ECO:0000259" key="1">
    <source>
        <dbReference type="PROSITE" id="PS50206"/>
    </source>
</evidence>
<gene>
    <name evidence="3" type="ORF">DLM65_00900</name>
    <name evidence="2" type="ORF">JF886_07525</name>
</gene>
<dbReference type="SUPFAM" id="SSF52821">
    <property type="entry name" value="Rhodanese/Cell cycle control phosphatase"/>
    <property type="match status" value="1"/>
</dbReference>
<dbReference type="Proteomes" id="UP000606991">
    <property type="component" value="Unassembled WGS sequence"/>
</dbReference>
<organism evidence="3 4">
    <name type="scientific">Candidatus Aeolococcus gillhamiae</name>
    <dbReference type="NCBI Taxonomy" id="3127015"/>
    <lineage>
        <taxon>Bacteria</taxon>
        <taxon>Bacillati</taxon>
        <taxon>Candidatus Dormiibacterota</taxon>
        <taxon>Candidatus Dormibacteria</taxon>
        <taxon>Candidatus Aeolococcales</taxon>
        <taxon>Candidatus Aeolococcaceae</taxon>
        <taxon>Candidatus Aeolococcus</taxon>
    </lineage>
</organism>
<name>A0A2W5ZEJ7_9BACT</name>
<dbReference type="EMBL" id="JAEKNS010000078">
    <property type="protein sequence ID" value="MBJ7594698.1"/>
    <property type="molecule type" value="Genomic_DNA"/>
</dbReference>
<reference evidence="2 5" key="3">
    <citation type="submission" date="2020-10" db="EMBL/GenBank/DDBJ databases">
        <title>Ca. Dormibacterota MAGs.</title>
        <authorList>
            <person name="Montgomery K."/>
        </authorList>
    </citation>
    <scope>NUCLEOTIDE SEQUENCE [LARGE SCALE GENOMIC DNA]</scope>
    <source>
        <strain evidence="2">SC8812_S17_18</strain>
    </source>
</reference>
<dbReference type="CDD" id="cd00158">
    <property type="entry name" value="RHOD"/>
    <property type="match status" value="1"/>
</dbReference>
<evidence type="ECO:0000313" key="3">
    <source>
        <dbReference type="EMBL" id="PZR83872.1"/>
    </source>
</evidence>
<dbReference type="InterPro" id="IPR001763">
    <property type="entry name" value="Rhodanese-like_dom"/>
</dbReference>
<feature type="domain" description="Rhodanese" evidence="1">
    <location>
        <begin position="17"/>
        <end position="105"/>
    </location>
</feature>
<evidence type="ECO:0000313" key="4">
    <source>
        <dbReference type="Proteomes" id="UP000248724"/>
    </source>
</evidence>
<dbReference type="SMART" id="SM00450">
    <property type="entry name" value="RHOD"/>
    <property type="match status" value="1"/>
</dbReference>
<dbReference type="PANTHER" id="PTHR43031">
    <property type="entry name" value="FAD-DEPENDENT OXIDOREDUCTASE"/>
    <property type="match status" value="1"/>
</dbReference>
<dbReference type="InterPro" id="IPR036873">
    <property type="entry name" value="Rhodanese-like_dom_sf"/>
</dbReference>
<dbReference type="Pfam" id="PF00581">
    <property type="entry name" value="Rhodanese"/>
    <property type="match status" value="1"/>
</dbReference>
<evidence type="ECO:0000313" key="5">
    <source>
        <dbReference type="Proteomes" id="UP000606991"/>
    </source>
</evidence>
<reference evidence="3" key="2">
    <citation type="submission" date="2018-05" db="EMBL/GenBank/DDBJ databases">
        <authorList>
            <person name="Ferrari B."/>
        </authorList>
    </citation>
    <scope>NUCLEOTIDE SEQUENCE</scope>
    <source>
        <strain evidence="3">RRmetagenome_bin12</strain>
    </source>
</reference>
<accession>A0A2W5ZEJ7</accession>
<dbReference type="InterPro" id="IPR050229">
    <property type="entry name" value="GlpE_sulfurtransferase"/>
</dbReference>